<accession>A0A9P1D0H0</accession>
<evidence type="ECO:0000313" key="3">
    <source>
        <dbReference type="Proteomes" id="UP001152797"/>
    </source>
</evidence>
<dbReference type="Proteomes" id="UP001152797">
    <property type="component" value="Unassembled WGS sequence"/>
</dbReference>
<dbReference type="EMBL" id="CAMXCT020002753">
    <property type="protein sequence ID" value="CAL1153598.1"/>
    <property type="molecule type" value="Genomic_DNA"/>
</dbReference>
<name>A0A9P1D0H0_9DINO</name>
<reference evidence="2 3" key="2">
    <citation type="submission" date="2024-05" db="EMBL/GenBank/DDBJ databases">
        <authorList>
            <person name="Chen Y."/>
            <person name="Shah S."/>
            <person name="Dougan E. K."/>
            <person name="Thang M."/>
            <person name="Chan C."/>
        </authorList>
    </citation>
    <scope>NUCLEOTIDE SEQUENCE [LARGE SCALE GENOMIC DNA]</scope>
</reference>
<evidence type="ECO:0000313" key="2">
    <source>
        <dbReference type="EMBL" id="CAL4787535.1"/>
    </source>
</evidence>
<dbReference type="EMBL" id="CAMXCT030002753">
    <property type="protein sequence ID" value="CAL4787535.1"/>
    <property type="molecule type" value="Genomic_DNA"/>
</dbReference>
<evidence type="ECO:0000313" key="1">
    <source>
        <dbReference type="EMBL" id="CAI4000223.1"/>
    </source>
</evidence>
<proteinExistence type="predicted"/>
<comment type="caution">
    <text evidence="1">The sequence shown here is derived from an EMBL/GenBank/DDBJ whole genome shotgun (WGS) entry which is preliminary data.</text>
</comment>
<sequence length="335" mass="37770">MPAASTALHYIALAPELQMEWARTDLHDLAIDLFLSRALKLKDFEPLPETLPADQQPELLAPALNVGTVDGLNLQLPQSLAAKWGSSSFKDDWEALLEEMNAVIPVKDNVDRPSKRLRTSNAVDLVENPAGATKFEFIHVAELDMTKVLIQASCSNKLKGLSFQLFPSNRLMLVNTTPAPIPVVGYHILIEHPQGQHGPGDFTVEVKHQVAWRAEKMTVEGGMDWPDGVPDLAEYMYQMESPFCGTKPWVALSDRTSDVRMESLLRWMANYEIHFAGDRDVICFEELVFQVREYSISQSGPWMAEVELWGVWEQEQMCVRFKLTKDHFGTDSAEQ</sequence>
<protein>
    <submittedName>
        <fullName evidence="1">Uncharacterized protein</fullName>
    </submittedName>
</protein>
<reference evidence="1" key="1">
    <citation type="submission" date="2022-10" db="EMBL/GenBank/DDBJ databases">
        <authorList>
            <person name="Chen Y."/>
            <person name="Dougan E. K."/>
            <person name="Chan C."/>
            <person name="Rhodes N."/>
            <person name="Thang M."/>
        </authorList>
    </citation>
    <scope>NUCLEOTIDE SEQUENCE</scope>
</reference>
<gene>
    <name evidence="1" type="ORF">C1SCF055_LOCUS26357</name>
</gene>
<dbReference type="EMBL" id="CAMXCT010002753">
    <property type="protein sequence ID" value="CAI4000223.1"/>
    <property type="molecule type" value="Genomic_DNA"/>
</dbReference>
<keyword evidence="3" id="KW-1185">Reference proteome</keyword>
<organism evidence="1">
    <name type="scientific">Cladocopium goreaui</name>
    <dbReference type="NCBI Taxonomy" id="2562237"/>
    <lineage>
        <taxon>Eukaryota</taxon>
        <taxon>Sar</taxon>
        <taxon>Alveolata</taxon>
        <taxon>Dinophyceae</taxon>
        <taxon>Suessiales</taxon>
        <taxon>Symbiodiniaceae</taxon>
        <taxon>Cladocopium</taxon>
    </lineage>
</organism>
<dbReference type="AlphaFoldDB" id="A0A9P1D0H0"/>